<dbReference type="OrthoDB" id="9816482at2"/>
<dbReference type="GO" id="GO:0005524">
    <property type="term" value="F:ATP binding"/>
    <property type="evidence" value="ECO:0007669"/>
    <property type="project" value="UniProtKB-KW"/>
</dbReference>
<keyword evidence="1" id="KW-0067">ATP-binding</keyword>
<gene>
    <name evidence="1" type="ORF">DVH29_15715</name>
</gene>
<comment type="caution">
    <text evidence="1">The sequence shown here is derived from an EMBL/GenBank/DDBJ whole genome shotgun (WGS) entry which is preliminary data.</text>
</comment>
<evidence type="ECO:0000313" key="2">
    <source>
        <dbReference type="Proteomes" id="UP000253759"/>
    </source>
</evidence>
<keyword evidence="1" id="KW-0547">Nucleotide-binding</keyword>
<dbReference type="Gene3D" id="3.30.565.10">
    <property type="entry name" value="Histidine kinase-like ATPase, C-terminal domain"/>
    <property type="match status" value="1"/>
</dbReference>
<reference evidence="2" key="1">
    <citation type="submission" date="2018-07" db="EMBL/GenBank/DDBJ databases">
        <authorList>
            <person name="Liu B.-T."/>
            <person name="Du Z."/>
        </authorList>
    </citation>
    <scope>NUCLEOTIDE SEQUENCE [LARGE SCALE GENOMIC DNA]</scope>
    <source>
        <strain evidence="2">XYN52</strain>
    </source>
</reference>
<keyword evidence="2" id="KW-1185">Reference proteome</keyword>
<dbReference type="AlphaFoldDB" id="A0A369W2Y3"/>
<dbReference type="SUPFAM" id="SSF55874">
    <property type="entry name" value="ATPase domain of HSP90 chaperone/DNA topoisomerase II/histidine kinase"/>
    <property type="match status" value="1"/>
</dbReference>
<accession>A0A369W2Y3</accession>
<evidence type="ECO:0000313" key="1">
    <source>
        <dbReference type="EMBL" id="RDE07632.1"/>
    </source>
</evidence>
<protein>
    <submittedName>
        <fullName evidence="1">ATP-binding protein</fullName>
    </submittedName>
</protein>
<dbReference type="EMBL" id="QQNH01000047">
    <property type="protein sequence ID" value="RDE07632.1"/>
    <property type="molecule type" value="Genomic_DNA"/>
</dbReference>
<dbReference type="Proteomes" id="UP000253759">
    <property type="component" value="Unassembled WGS sequence"/>
</dbReference>
<organism evidence="1 2">
    <name type="scientific">Pelagibacterium lacus</name>
    <dbReference type="NCBI Taxonomy" id="2282655"/>
    <lineage>
        <taxon>Bacteria</taxon>
        <taxon>Pseudomonadati</taxon>
        <taxon>Pseudomonadota</taxon>
        <taxon>Alphaproteobacteria</taxon>
        <taxon>Hyphomicrobiales</taxon>
        <taxon>Devosiaceae</taxon>
        <taxon>Pelagibacterium</taxon>
    </lineage>
</organism>
<sequence length="645" mass="72674">MADSLLFDERFLETHAGAIITDPEVAIVELVANAWDAWATEVRILWSEKGDERIFSISDNGKGMTEGEFQRRWKTISYNRLVDQGTTSEPPSELHSFAPRAAYGRNGKGRHAAFRFGDPYQVRTWRDGLELTYLVKRGKNQPFEVEEIARRNGIPGHGTEISTPHGTGSFLPAQEVREILGTRFLSDPNFSVWVDGTKVTFGDVPAARLREIQFEVPECGQVHITVIDAQRVDKTTRQHGIAWWVQSRLVGKSGWVGFDHERILDGRTAEAKRFSFIVRADYLANSGAVLADWTGFDSANEAWTRTRDAAHKEIREVLAEYTSQRRADTKATVRTKLESQVSRLPPISRDKWNNFVDDVVDSCPSITTDEVEQVAGILAKLEHANSKYALLNQLHELKPGEFDELHALLSDWSVRTAKLALDEIQSRLKLIAELDTKLRDHTLDEVGDLQPLFERSLWVFGPEFESLEFTSNRGMTEVIRKIFGRTETGSRLRPDFVMLGDGSVGFYSRDAHDLGHEVGGVARLVITEIKKVGVEIGVTEKGQPWKYIAELINKGLLTESAEVTAYVLGSKLDPTEAEDDTRWGGRVTIRPMTYDVFIRRAEKRLLGLRQKLRDAPFLSEAGFDPIAFTEPAMPVQGQLRLERAP</sequence>
<dbReference type="RefSeq" id="WP_114647132.1">
    <property type="nucleotide sequence ID" value="NZ_QQNH01000047.1"/>
</dbReference>
<dbReference type="InterPro" id="IPR036890">
    <property type="entry name" value="HATPase_C_sf"/>
</dbReference>
<name>A0A369W2Y3_9HYPH</name>
<proteinExistence type="predicted"/>
<dbReference type="Pfam" id="PF13589">
    <property type="entry name" value="HATPase_c_3"/>
    <property type="match status" value="1"/>
</dbReference>